<evidence type="ECO:0000256" key="1">
    <source>
        <dbReference type="ARBA" id="ARBA00004651"/>
    </source>
</evidence>
<keyword evidence="3 7" id="KW-0812">Transmembrane</keyword>
<evidence type="ECO:0000256" key="2">
    <source>
        <dbReference type="ARBA" id="ARBA00022475"/>
    </source>
</evidence>
<keyword evidence="5 7" id="KW-0472">Membrane</keyword>
<name>A0A7X0FN70_9MICO</name>
<keyword evidence="9" id="KW-1185">Reference proteome</keyword>
<dbReference type="CDD" id="cd06580">
    <property type="entry name" value="TM_PBP1_transp_TpRbsC_like"/>
    <property type="match status" value="1"/>
</dbReference>
<feature type="transmembrane region" description="Helical" evidence="7">
    <location>
        <begin position="283"/>
        <end position="303"/>
    </location>
</feature>
<feature type="transmembrane region" description="Helical" evidence="7">
    <location>
        <begin position="123"/>
        <end position="143"/>
    </location>
</feature>
<keyword evidence="4 7" id="KW-1133">Transmembrane helix</keyword>
<evidence type="ECO:0000313" key="9">
    <source>
        <dbReference type="Proteomes" id="UP000537775"/>
    </source>
</evidence>
<feature type="transmembrane region" description="Helical" evidence="7">
    <location>
        <begin position="359"/>
        <end position="381"/>
    </location>
</feature>
<evidence type="ECO:0000313" key="8">
    <source>
        <dbReference type="EMBL" id="MBB6390546.1"/>
    </source>
</evidence>
<gene>
    <name evidence="8" type="ORF">HD594_000859</name>
</gene>
<dbReference type="GO" id="GO:0022857">
    <property type="term" value="F:transmembrane transporter activity"/>
    <property type="evidence" value="ECO:0007669"/>
    <property type="project" value="InterPro"/>
</dbReference>
<evidence type="ECO:0000256" key="5">
    <source>
        <dbReference type="ARBA" id="ARBA00023136"/>
    </source>
</evidence>
<dbReference type="EMBL" id="JACHML010000001">
    <property type="protein sequence ID" value="MBB6390546.1"/>
    <property type="molecule type" value="Genomic_DNA"/>
</dbReference>
<dbReference type="AlphaFoldDB" id="A0A7X0FN70"/>
<keyword evidence="8" id="KW-0813">Transport</keyword>
<comment type="caution">
    <text evidence="8">The sequence shown here is derived from an EMBL/GenBank/DDBJ whole genome shotgun (WGS) entry which is preliminary data.</text>
</comment>
<keyword evidence="8" id="KW-0762">Sugar transport</keyword>
<dbReference type="Pfam" id="PF02653">
    <property type="entry name" value="BPD_transp_2"/>
    <property type="match status" value="1"/>
</dbReference>
<evidence type="ECO:0000256" key="6">
    <source>
        <dbReference type="SAM" id="MobiDB-lite"/>
    </source>
</evidence>
<reference evidence="8 9" key="1">
    <citation type="submission" date="2020-08" db="EMBL/GenBank/DDBJ databases">
        <title>Sequencing the genomes of 1000 actinobacteria strains.</title>
        <authorList>
            <person name="Klenk H.-P."/>
        </authorList>
    </citation>
    <scope>NUCLEOTIDE SEQUENCE [LARGE SCALE GENOMIC DNA]</scope>
    <source>
        <strain evidence="8 9">DSM 12511</strain>
    </source>
</reference>
<feature type="transmembrane region" description="Helical" evidence="7">
    <location>
        <begin position="93"/>
        <end position="116"/>
    </location>
</feature>
<organism evidence="8 9">
    <name type="scientific">Microbacterium thalassium</name>
    <dbReference type="NCBI Taxonomy" id="362649"/>
    <lineage>
        <taxon>Bacteria</taxon>
        <taxon>Bacillati</taxon>
        <taxon>Actinomycetota</taxon>
        <taxon>Actinomycetes</taxon>
        <taxon>Micrococcales</taxon>
        <taxon>Microbacteriaceae</taxon>
        <taxon>Microbacterium</taxon>
    </lineage>
</organism>
<feature type="transmembrane region" description="Helical" evidence="7">
    <location>
        <begin position="53"/>
        <end position="73"/>
    </location>
</feature>
<feature type="transmembrane region" description="Helical" evidence="7">
    <location>
        <begin position="149"/>
        <end position="172"/>
    </location>
</feature>
<evidence type="ECO:0000256" key="4">
    <source>
        <dbReference type="ARBA" id="ARBA00022989"/>
    </source>
</evidence>
<accession>A0A7X0FN70</accession>
<proteinExistence type="predicted"/>
<comment type="subcellular location">
    <subcellularLocation>
        <location evidence="1">Cell membrane</location>
        <topology evidence="1">Multi-pass membrane protein</topology>
    </subcellularLocation>
</comment>
<dbReference type="PANTHER" id="PTHR47089">
    <property type="entry name" value="ABC TRANSPORTER, PERMEASE PROTEIN"/>
    <property type="match status" value="1"/>
</dbReference>
<keyword evidence="2" id="KW-1003">Cell membrane</keyword>
<dbReference type="PANTHER" id="PTHR47089:SF1">
    <property type="entry name" value="GUANOSINE ABC TRANSPORTER PERMEASE PROTEIN NUPP"/>
    <property type="match status" value="1"/>
</dbReference>
<evidence type="ECO:0000256" key="3">
    <source>
        <dbReference type="ARBA" id="ARBA00022692"/>
    </source>
</evidence>
<dbReference type="Proteomes" id="UP000537775">
    <property type="component" value="Unassembled WGS sequence"/>
</dbReference>
<sequence>MRATKPRSHHNVRMDEHLLREITTGNRLGSGDWRAEFLARAGASSGTIAAKTASFAITVGVALLVSLPLIYLSGADGDLALEALVVGSWGSPAAIAETLVQSTPLLISGLAVALAFHAGLFNIGVEGQLVVGALAAGIIGATLPLPGTALLVVCMLGGAAAGALWALVPALLKAFRGVHEVVTTIMMNYVAFSLSTFLVSPSGPFVSETQPSATEKIIDEARLPVVMPGTRLHAGLIIAIILVVAFAWVLHRTPFGFGLRLTGANRSAAESAGVSVAGTVVRAMLLSGGLAGIAGAVQVLGLFGRYYDAFSPGYGFDAIAVALLGALAPIGIAVAALFFGTLDSGAVYLQAQAGMSREMVGVISGLVVAFVAAQPAVLRLLRAWRARRPARGGELDHAIDTALPPPLADENEEMSRSLAEMESNR</sequence>
<feature type="region of interest" description="Disordered" evidence="6">
    <location>
        <begin position="395"/>
        <end position="425"/>
    </location>
</feature>
<protein>
    <submittedName>
        <fullName evidence="8">Simple sugar transport system permease protein</fullName>
    </submittedName>
</protein>
<evidence type="ECO:0000256" key="7">
    <source>
        <dbReference type="SAM" id="Phobius"/>
    </source>
</evidence>
<dbReference type="RefSeq" id="WP_184749787.1">
    <property type="nucleotide sequence ID" value="NZ_BAAAJR010000003.1"/>
</dbReference>
<dbReference type="InterPro" id="IPR001851">
    <property type="entry name" value="ABC_transp_permease"/>
</dbReference>
<dbReference type="GO" id="GO:0005886">
    <property type="term" value="C:plasma membrane"/>
    <property type="evidence" value="ECO:0007669"/>
    <property type="project" value="UniProtKB-SubCell"/>
</dbReference>
<feature type="transmembrane region" description="Helical" evidence="7">
    <location>
        <begin position="315"/>
        <end position="339"/>
    </location>
</feature>
<feature type="transmembrane region" description="Helical" evidence="7">
    <location>
        <begin position="232"/>
        <end position="251"/>
    </location>
</feature>